<evidence type="ECO:0000313" key="4">
    <source>
        <dbReference type="EMBL" id="MBH8581149.1"/>
    </source>
</evidence>
<dbReference type="SUPFAM" id="SSF53756">
    <property type="entry name" value="UDP-Glycosyltransferase/glycogen phosphorylase"/>
    <property type="match status" value="1"/>
</dbReference>
<evidence type="ECO:0000259" key="2">
    <source>
        <dbReference type="Pfam" id="PF13439"/>
    </source>
</evidence>
<dbReference type="OrthoDB" id="9801609at2"/>
<accession>A0A510XA89</accession>
<gene>
    <name evidence="3" type="ORF">HPA02_26170</name>
    <name evidence="4" type="ORF">I7V36_13680</name>
</gene>
<evidence type="ECO:0000259" key="1">
    <source>
        <dbReference type="Pfam" id="PF00534"/>
    </source>
</evidence>
<protein>
    <submittedName>
        <fullName evidence="4">Glycosyltransferase</fullName>
    </submittedName>
</protein>
<dbReference type="RefSeq" id="WP_146803665.1">
    <property type="nucleotide sequence ID" value="NZ_BJUK01000033.1"/>
</dbReference>
<name>A0A510XA89_9GAMM</name>
<dbReference type="Pfam" id="PF00534">
    <property type="entry name" value="Glycos_transf_1"/>
    <property type="match status" value="1"/>
</dbReference>
<reference evidence="3 5" key="1">
    <citation type="submission" date="2019-07" db="EMBL/GenBank/DDBJ databases">
        <title>Whole genome shotgun sequence of Halomonas pacifica NBRC 102220.</title>
        <authorList>
            <person name="Hosoyama A."/>
            <person name="Uohara A."/>
            <person name="Ohji S."/>
            <person name="Ichikawa N."/>
        </authorList>
    </citation>
    <scope>NUCLEOTIDE SEQUENCE [LARGE SCALE GENOMIC DNA]</scope>
    <source>
        <strain evidence="3 5">NBRC 102220</strain>
    </source>
</reference>
<organism evidence="3 5">
    <name type="scientific">Bisbaumannia pacifica</name>
    <dbReference type="NCBI Taxonomy" id="77098"/>
    <lineage>
        <taxon>Bacteria</taxon>
        <taxon>Pseudomonadati</taxon>
        <taxon>Pseudomonadota</taxon>
        <taxon>Gammaproteobacteria</taxon>
        <taxon>Oceanospirillales</taxon>
        <taxon>Halomonadaceae</taxon>
        <taxon>Bisbaumannia</taxon>
    </lineage>
</organism>
<dbReference type="PANTHER" id="PTHR45947:SF3">
    <property type="entry name" value="SULFOQUINOVOSYL TRANSFERASE SQD2"/>
    <property type="match status" value="1"/>
</dbReference>
<dbReference type="InterPro" id="IPR001296">
    <property type="entry name" value="Glyco_trans_1"/>
</dbReference>
<dbReference type="Proteomes" id="UP000651738">
    <property type="component" value="Unassembled WGS sequence"/>
</dbReference>
<dbReference type="EMBL" id="JAEDAF010000013">
    <property type="protein sequence ID" value="MBH8581149.1"/>
    <property type="molecule type" value="Genomic_DNA"/>
</dbReference>
<dbReference type="PANTHER" id="PTHR45947">
    <property type="entry name" value="SULFOQUINOVOSYL TRANSFERASE SQD2"/>
    <property type="match status" value="1"/>
</dbReference>
<keyword evidence="5" id="KW-1185">Reference proteome</keyword>
<dbReference type="AlphaFoldDB" id="A0A510XA89"/>
<feature type="domain" description="Glycosyltransferase subfamily 4-like N-terminal" evidence="2">
    <location>
        <begin position="30"/>
        <end position="205"/>
    </location>
</feature>
<dbReference type="InterPro" id="IPR028098">
    <property type="entry name" value="Glyco_trans_4-like_N"/>
</dbReference>
<dbReference type="Pfam" id="PF13439">
    <property type="entry name" value="Glyco_transf_4"/>
    <property type="match status" value="1"/>
</dbReference>
<evidence type="ECO:0000313" key="3">
    <source>
        <dbReference type="EMBL" id="GEK48334.1"/>
    </source>
</evidence>
<evidence type="ECO:0000313" key="5">
    <source>
        <dbReference type="Proteomes" id="UP000321275"/>
    </source>
</evidence>
<dbReference type="Gene3D" id="3.40.50.2000">
    <property type="entry name" value="Glycogen Phosphorylase B"/>
    <property type="match status" value="2"/>
</dbReference>
<comment type="caution">
    <text evidence="3">The sequence shown here is derived from an EMBL/GenBank/DDBJ whole genome shotgun (WGS) entry which is preliminary data.</text>
</comment>
<evidence type="ECO:0000313" key="6">
    <source>
        <dbReference type="Proteomes" id="UP000651738"/>
    </source>
</evidence>
<dbReference type="GO" id="GO:0016757">
    <property type="term" value="F:glycosyltransferase activity"/>
    <property type="evidence" value="ECO:0007669"/>
    <property type="project" value="InterPro"/>
</dbReference>
<proteinExistence type="predicted"/>
<dbReference type="EMBL" id="BJUK01000033">
    <property type="protein sequence ID" value="GEK48334.1"/>
    <property type="molecule type" value="Genomic_DNA"/>
</dbReference>
<dbReference type="Proteomes" id="UP000321275">
    <property type="component" value="Unassembled WGS sequence"/>
</dbReference>
<dbReference type="InterPro" id="IPR050194">
    <property type="entry name" value="Glycosyltransferase_grp1"/>
</dbReference>
<feature type="domain" description="Glycosyl transferase family 1" evidence="1">
    <location>
        <begin position="216"/>
        <end position="356"/>
    </location>
</feature>
<sequence length="393" mass="44385">MSESAPLTALHDGYGHLRVAIVHDWLVVQGGAEKVLDALLEAFPQAELFTLVDFLPAEQRGRIARHRVQTSLIQRLPLARHRYRHYLPWMPYAIEQFDLSDFDLVISSSHAVAKGVLTHPGQRHYCYCHTPMRYAWDMKEAYLRDANFPAPIEWAVRRSLKRLRQWDHFTASQVDHFIANSANVAGRIAKFYRRDATVIHPPVDLPRDLAPDAPREDFYLAASRLVPYKRIDLIIEAFKRDGRRQLKVVGDGPERKRLAQLAAGANNIQLLGYQPDAVLSDLMSRTRAFVFAADEDFGILPLEAQAHGAPVIAYGHGGALETVRGIESAEQATGLFFDVQTADSLLSAIERFESLTFSPAALHQQVQRFTRTHFWQALYQVLASPDAMTEPLS</sequence>
<reference evidence="4 6" key="2">
    <citation type="submission" date="2020-12" db="EMBL/GenBank/DDBJ databases">
        <title>Draft genome sequence of Halomonas pacifica strain CARE-V15.</title>
        <authorList>
            <person name="Vignesh N."/>
            <person name="Thabitha A."/>
            <person name="Saravanan R."/>
            <person name="Manigandan V."/>
        </authorList>
    </citation>
    <scope>NUCLEOTIDE SEQUENCE [LARGE SCALE GENOMIC DNA]</scope>
    <source>
        <strain evidence="4 6">CARE-V15</strain>
    </source>
</reference>